<dbReference type="AlphaFoldDB" id="A0A379WLB5"/>
<dbReference type="EMBL" id="UGXT01000002">
    <property type="protein sequence ID" value="SUH34634.1"/>
    <property type="molecule type" value="Genomic_DNA"/>
</dbReference>
<dbReference type="PANTHER" id="PTHR34156:SF5">
    <property type="entry name" value="OUTER MEMBRANE PROTEIN"/>
    <property type="match status" value="1"/>
</dbReference>
<evidence type="ECO:0000259" key="2">
    <source>
        <dbReference type="Pfam" id="PF07338"/>
    </source>
</evidence>
<dbReference type="InterPro" id="IPR025543">
    <property type="entry name" value="Dodecin-like"/>
</dbReference>
<evidence type="ECO:0000313" key="3">
    <source>
        <dbReference type="EMBL" id="SUH34634.1"/>
    </source>
</evidence>
<dbReference type="SUPFAM" id="SSF159871">
    <property type="entry name" value="YdgH-like"/>
    <property type="match status" value="1"/>
</dbReference>
<protein>
    <submittedName>
        <fullName evidence="3">Membrane protein</fullName>
    </submittedName>
</protein>
<dbReference type="PANTHER" id="PTHR34156">
    <property type="entry name" value="OUTER MEMBRANE PROTEIN-RELATED-RELATED"/>
    <property type="match status" value="1"/>
</dbReference>
<dbReference type="InterPro" id="IPR010854">
    <property type="entry name" value="YdgH/BhsA/McbA-like_dom"/>
</dbReference>
<sequence length="95" mass="10681">MKIKTTVATLSILSVSLFWRFRRRTYQRRASAKREAIGSVSVSAIGSSPMDMNAMLSKKADEQGATAYHITEARSGSNWHATAELYKIKFTCHRI</sequence>
<organism evidence="3 4">
    <name type="scientific">Salmonella enterica I</name>
    <dbReference type="NCBI Taxonomy" id="59201"/>
    <lineage>
        <taxon>Bacteria</taxon>
        <taxon>Pseudomonadati</taxon>
        <taxon>Pseudomonadota</taxon>
        <taxon>Gammaproteobacteria</taxon>
        <taxon>Enterobacterales</taxon>
        <taxon>Enterobacteriaceae</taxon>
        <taxon>Salmonella</taxon>
    </lineage>
</organism>
<reference evidence="3 4" key="1">
    <citation type="submission" date="2018-06" db="EMBL/GenBank/DDBJ databases">
        <authorList>
            <consortium name="Pathogen Informatics"/>
            <person name="Doyle S."/>
        </authorList>
    </citation>
    <scope>NUCLEOTIDE SEQUENCE [LARGE SCALE GENOMIC DNA]</scope>
    <source>
        <strain evidence="3 4">NCTC8261</strain>
    </source>
</reference>
<dbReference type="Pfam" id="PF07338">
    <property type="entry name" value="YdgH_BhsA-like"/>
    <property type="match status" value="1"/>
</dbReference>
<accession>A0A379WLB5</accession>
<gene>
    <name evidence="3" type="ORF">NCTC8261_00823</name>
</gene>
<name>A0A379WLB5_SALET</name>
<dbReference type="Gene3D" id="3.30.1660.10">
    <property type="entry name" value="Flavin-binding protein dodecin"/>
    <property type="match status" value="1"/>
</dbReference>
<evidence type="ECO:0000313" key="4">
    <source>
        <dbReference type="Proteomes" id="UP000254712"/>
    </source>
</evidence>
<dbReference type="InterPro" id="IPR036275">
    <property type="entry name" value="YdgH-like_sf"/>
</dbReference>
<proteinExistence type="predicted"/>
<dbReference type="InterPro" id="IPR051096">
    <property type="entry name" value="BhsA/McbA_stress_biofilm_assoc"/>
</dbReference>
<evidence type="ECO:0000256" key="1">
    <source>
        <dbReference type="ARBA" id="ARBA00022729"/>
    </source>
</evidence>
<keyword evidence="1" id="KW-0732">Signal</keyword>
<dbReference type="Proteomes" id="UP000254712">
    <property type="component" value="Unassembled WGS sequence"/>
</dbReference>
<feature type="domain" description="YdgH/BhsA/McbA-like" evidence="2">
    <location>
        <begin position="35"/>
        <end position="87"/>
    </location>
</feature>